<evidence type="ECO:0000313" key="4">
    <source>
        <dbReference type="Proteomes" id="UP000808349"/>
    </source>
</evidence>
<proteinExistence type="predicted"/>
<evidence type="ECO:0000256" key="1">
    <source>
        <dbReference type="ARBA" id="ARBA00022801"/>
    </source>
</evidence>
<evidence type="ECO:0000313" key="3">
    <source>
        <dbReference type="EMBL" id="MBK9718974.1"/>
    </source>
</evidence>
<keyword evidence="1" id="KW-0378">Hydrolase</keyword>
<organism evidence="3 4">
    <name type="scientific">Candidatus Defluviibacterium haderslevense</name>
    <dbReference type="NCBI Taxonomy" id="2981993"/>
    <lineage>
        <taxon>Bacteria</taxon>
        <taxon>Pseudomonadati</taxon>
        <taxon>Bacteroidota</taxon>
        <taxon>Saprospiria</taxon>
        <taxon>Saprospirales</taxon>
        <taxon>Saprospiraceae</taxon>
        <taxon>Candidatus Defluviibacterium</taxon>
    </lineage>
</organism>
<dbReference type="InterPro" id="IPR032466">
    <property type="entry name" value="Metal_Hydrolase"/>
</dbReference>
<dbReference type="PANTHER" id="PTHR43794">
    <property type="entry name" value="AMINOHYDROLASE SSNA-RELATED"/>
    <property type="match status" value="1"/>
</dbReference>
<dbReference type="PANTHER" id="PTHR43794:SF11">
    <property type="entry name" value="AMIDOHYDROLASE-RELATED DOMAIN-CONTAINING PROTEIN"/>
    <property type="match status" value="1"/>
</dbReference>
<dbReference type="InterPro" id="IPR050287">
    <property type="entry name" value="MTA/SAH_deaminase"/>
</dbReference>
<evidence type="ECO:0000259" key="2">
    <source>
        <dbReference type="Pfam" id="PF01979"/>
    </source>
</evidence>
<dbReference type="Proteomes" id="UP000808349">
    <property type="component" value="Unassembled WGS sequence"/>
</dbReference>
<dbReference type="AlphaFoldDB" id="A0A9D7XED9"/>
<dbReference type="GO" id="GO:0016787">
    <property type="term" value="F:hydrolase activity"/>
    <property type="evidence" value="ECO:0007669"/>
    <property type="project" value="UniProtKB-KW"/>
</dbReference>
<name>A0A9D7XED9_9BACT</name>
<dbReference type="Pfam" id="PF01979">
    <property type="entry name" value="Amidohydro_1"/>
    <property type="match status" value="1"/>
</dbReference>
<protein>
    <submittedName>
        <fullName evidence="3">Amidohydrolase family protein</fullName>
    </submittedName>
</protein>
<sequence>MRKISSDYLFDGQQLIKNTGTVISDAGAILEIVQEHEYNPSEFEYFPGLITPGFINAHCHLELSHLKNFVPTGTGLLPFISSVVRLRDIPEDIIMKAIHDADQLMWKNGIVAVGDISNKMDTISVKQNSRIKYHTFIEMFDFMQEQLTDTFFENYKKVYDAYGSLSKSFVPHAAYSVSHKLFDLIAENNQHNDVISIHNQEVPDEDQLFISKEGGFQKFFESFGFSIEHFKPIHQSAVHYSIPKLDSGNHVLLVHNTCTKPEDMIFIHSMLPNVFYVTCPNANLYIENTLPDYKYFIDHQVAMCIGTDSLTSNWNLSILDELLCLQKFHSQIPLVELLKWATYNGAKALRMDHQLGSIAVGKCPGLNWISNIEVNHHGVVKLAMDASVLKIV</sequence>
<dbReference type="InterPro" id="IPR006680">
    <property type="entry name" value="Amidohydro-rel"/>
</dbReference>
<gene>
    <name evidence="3" type="ORF">IPO85_15965</name>
</gene>
<reference evidence="3 4" key="1">
    <citation type="submission" date="2020-10" db="EMBL/GenBank/DDBJ databases">
        <title>Connecting structure to function with the recovery of over 1000 high-quality activated sludge metagenome-assembled genomes encoding full-length rRNA genes using long-read sequencing.</title>
        <authorList>
            <person name="Singleton C.M."/>
            <person name="Petriglieri F."/>
            <person name="Kristensen J.M."/>
            <person name="Kirkegaard R.H."/>
            <person name="Michaelsen T.Y."/>
            <person name="Andersen M.H."/>
            <person name="Karst S.M."/>
            <person name="Dueholm M.S."/>
            <person name="Nielsen P.H."/>
            <person name="Albertsen M."/>
        </authorList>
    </citation>
    <scope>NUCLEOTIDE SEQUENCE [LARGE SCALE GENOMIC DNA]</scope>
    <source>
        <strain evidence="3">Ribe_18-Q3-R11-54_BAT3C.373</strain>
    </source>
</reference>
<comment type="caution">
    <text evidence="3">The sequence shown here is derived from an EMBL/GenBank/DDBJ whole genome shotgun (WGS) entry which is preliminary data.</text>
</comment>
<dbReference type="EMBL" id="JADKFW010000014">
    <property type="protein sequence ID" value="MBK9718974.1"/>
    <property type="molecule type" value="Genomic_DNA"/>
</dbReference>
<dbReference type="SUPFAM" id="SSF51556">
    <property type="entry name" value="Metallo-dependent hydrolases"/>
    <property type="match status" value="1"/>
</dbReference>
<feature type="domain" description="Amidohydrolase-related" evidence="2">
    <location>
        <begin position="50"/>
        <end position="367"/>
    </location>
</feature>
<accession>A0A9D7XED9</accession>
<dbReference type="Gene3D" id="3.20.20.140">
    <property type="entry name" value="Metal-dependent hydrolases"/>
    <property type="match status" value="1"/>
</dbReference>